<reference evidence="1" key="1">
    <citation type="journal article" date="2017" name="Parasit. Vectors">
        <title>Sialotranscriptomics of Rhipicephalus zambeziensis reveals intricate expression profiles of secretory proteins and suggests tight temporal transcriptional regulation during blood-feeding.</title>
        <authorList>
            <person name="de Castro M.H."/>
            <person name="de Klerk D."/>
            <person name="Pienaar R."/>
            <person name="Rees D.J.G."/>
            <person name="Mans B.J."/>
        </authorList>
    </citation>
    <scope>NUCLEOTIDE SEQUENCE</scope>
    <source>
        <tissue evidence="1">Salivary glands</tissue>
    </source>
</reference>
<accession>A0A224YLB1</accession>
<name>A0A224YLB1_9ACAR</name>
<proteinExistence type="predicted"/>
<protein>
    <submittedName>
        <fullName evidence="1">Lipocalin</fullName>
    </submittedName>
</protein>
<sequence length="177" mass="20549">MKRATKRRKNCNHSYNESIMIKQPYAALTVAAVLNVYSPWYINASFETYNVTKFMDTKLRIWTYNSTQIYGAHECTVDDIETLNQDHVYFNRSYYLRHNKSVITTRLRGTFERRDPSLMAVGGRDTTADHTESLEFASDSYQCGVFRVSYRGGGRSGLKTKIEQESQSNHVWTTSKR</sequence>
<organism evidence="1">
    <name type="scientific">Rhipicephalus zambeziensis</name>
    <dbReference type="NCBI Taxonomy" id="60191"/>
    <lineage>
        <taxon>Eukaryota</taxon>
        <taxon>Metazoa</taxon>
        <taxon>Ecdysozoa</taxon>
        <taxon>Arthropoda</taxon>
        <taxon>Chelicerata</taxon>
        <taxon>Arachnida</taxon>
        <taxon>Acari</taxon>
        <taxon>Parasitiformes</taxon>
        <taxon>Ixodida</taxon>
        <taxon>Ixodoidea</taxon>
        <taxon>Ixodidae</taxon>
        <taxon>Rhipicephalinae</taxon>
        <taxon>Rhipicephalus</taxon>
        <taxon>Rhipicephalus</taxon>
    </lineage>
</organism>
<evidence type="ECO:0000313" key="1">
    <source>
        <dbReference type="EMBL" id="MAA15331.1"/>
    </source>
</evidence>
<dbReference type="AlphaFoldDB" id="A0A224YLB1"/>
<dbReference type="EMBL" id="GFPF01004185">
    <property type="protein sequence ID" value="MAA15331.1"/>
    <property type="molecule type" value="Transcribed_RNA"/>
</dbReference>